<feature type="compositionally biased region" description="Polar residues" evidence="15">
    <location>
        <begin position="245"/>
        <end position="254"/>
    </location>
</feature>
<dbReference type="PROSITE" id="PS00107">
    <property type="entry name" value="PROTEIN_KINASE_ATP"/>
    <property type="match status" value="1"/>
</dbReference>
<keyword evidence="4" id="KW-0723">Serine/threonine-protein kinase</keyword>
<dbReference type="FunFam" id="3.30.200.20:FF:000212">
    <property type="entry name" value="Proline-rich receptor-like protein kinase PERK8"/>
    <property type="match status" value="1"/>
</dbReference>
<feature type="compositionally biased region" description="Low complexity" evidence="15">
    <location>
        <begin position="1"/>
        <end position="122"/>
    </location>
</feature>
<feature type="compositionally biased region" description="Low complexity" evidence="15">
    <location>
        <begin position="143"/>
        <end position="163"/>
    </location>
</feature>
<dbReference type="Gene3D" id="1.10.510.10">
    <property type="entry name" value="Transferase(Phosphotransferase) domain 1"/>
    <property type="match status" value="1"/>
</dbReference>
<dbReference type="CDD" id="cd14066">
    <property type="entry name" value="STKc_IRAK"/>
    <property type="match status" value="1"/>
</dbReference>
<dbReference type="GO" id="GO:0004674">
    <property type="term" value="F:protein serine/threonine kinase activity"/>
    <property type="evidence" value="ECO:0007669"/>
    <property type="project" value="UniProtKB-KW"/>
</dbReference>
<comment type="catalytic activity">
    <reaction evidence="12">
        <text>L-threonyl-[protein] + ATP = O-phospho-L-threonyl-[protein] + ADP + H(+)</text>
        <dbReference type="Rhea" id="RHEA:46608"/>
        <dbReference type="Rhea" id="RHEA-COMP:11060"/>
        <dbReference type="Rhea" id="RHEA-COMP:11605"/>
        <dbReference type="ChEBI" id="CHEBI:15378"/>
        <dbReference type="ChEBI" id="CHEBI:30013"/>
        <dbReference type="ChEBI" id="CHEBI:30616"/>
        <dbReference type="ChEBI" id="CHEBI:61977"/>
        <dbReference type="ChEBI" id="CHEBI:456216"/>
        <dbReference type="EC" id="2.7.11.1"/>
    </reaction>
</comment>
<dbReference type="SUPFAM" id="SSF56112">
    <property type="entry name" value="Protein kinase-like (PK-like)"/>
    <property type="match status" value="1"/>
</dbReference>
<dbReference type="InterPro" id="IPR017441">
    <property type="entry name" value="Protein_kinase_ATP_BS"/>
</dbReference>
<proteinExistence type="predicted"/>
<evidence type="ECO:0000256" key="5">
    <source>
        <dbReference type="ARBA" id="ARBA00022679"/>
    </source>
</evidence>
<evidence type="ECO:0000256" key="16">
    <source>
        <dbReference type="SAM" id="Phobius"/>
    </source>
</evidence>
<evidence type="ECO:0000256" key="1">
    <source>
        <dbReference type="ARBA" id="ARBA00004162"/>
    </source>
</evidence>
<keyword evidence="11 16" id="KW-0472">Membrane</keyword>
<dbReference type="PANTHER" id="PTHR47982">
    <property type="entry name" value="PROLINE-RICH RECEPTOR-LIKE PROTEIN KINASE PERK4"/>
    <property type="match status" value="1"/>
</dbReference>
<accession>A0A835PH38</accession>
<evidence type="ECO:0000256" key="15">
    <source>
        <dbReference type="SAM" id="MobiDB-lite"/>
    </source>
</evidence>
<feature type="compositionally biased region" description="Low complexity" evidence="15">
    <location>
        <begin position="668"/>
        <end position="683"/>
    </location>
</feature>
<dbReference type="GO" id="GO:0005886">
    <property type="term" value="C:plasma membrane"/>
    <property type="evidence" value="ECO:0007669"/>
    <property type="project" value="UniProtKB-SubCell"/>
</dbReference>
<keyword evidence="10 16" id="KW-1133">Transmembrane helix</keyword>
<dbReference type="OrthoDB" id="428480at2759"/>
<feature type="domain" description="Protein kinase" evidence="17">
    <location>
        <begin position="303"/>
        <end position="598"/>
    </location>
</feature>
<dbReference type="GO" id="GO:0005524">
    <property type="term" value="F:ATP binding"/>
    <property type="evidence" value="ECO:0007669"/>
    <property type="project" value="UniProtKB-UniRule"/>
</dbReference>
<comment type="subcellular location">
    <subcellularLocation>
        <location evidence="1">Cell membrane</location>
        <topology evidence="1">Single-pass membrane protein</topology>
    </subcellularLocation>
</comment>
<keyword evidence="6 16" id="KW-0812">Transmembrane</keyword>
<feature type="region of interest" description="Disordered" evidence="15">
    <location>
        <begin position="1"/>
        <end position="189"/>
    </location>
</feature>
<gene>
    <name evidence="18" type="ORF">HPP92_026385</name>
</gene>
<dbReference type="PROSITE" id="PS00108">
    <property type="entry name" value="PROTEIN_KINASE_ST"/>
    <property type="match status" value="1"/>
</dbReference>
<dbReference type="AlphaFoldDB" id="A0A835PH38"/>
<dbReference type="FunFam" id="1.10.510.10:FF:000173">
    <property type="entry name" value="proline-rich receptor-like protein kinase PERK8"/>
    <property type="match status" value="1"/>
</dbReference>
<dbReference type="InterPro" id="IPR000719">
    <property type="entry name" value="Prot_kinase_dom"/>
</dbReference>
<evidence type="ECO:0000313" key="19">
    <source>
        <dbReference type="Proteomes" id="UP000636800"/>
    </source>
</evidence>
<evidence type="ECO:0000256" key="4">
    <source>
        <dbReference type="ARBA" id="ARBA00022527"/>
    </source>
</evidence>
<comment type="caution">
    <text evidence="18">The sequence shown here is derived from an EMBL/GenBank/DDBJ whole genome shotgun (WGS) entry which is preliminary data.</text>
</comment>
<keyword evidence="19" id="KW-1185">Reference proteome</keyword>
<dbReference type="InterPro" id="IPR047117">
    <property type="entry name" value="PERK1-13-like"/>
</dbReference>
<name>A0A835PH38_VANPL</name>
<evidence type="ECO:0000313" key="18">
    <source>
        <dbReference type="EMBL" id="KAG0451532.1"/>
    </source>
</evidence>
<evidence type="ECO:0000256" key="9">
    <source>
        <dbReference type="ARBA" id="ARBA00022840"/>
    </source>
</evidence>
<keyword evidence="8" id="KW-0418">Kinase</keyword>
<evidence type="ECO:0000256" key="11">
    <source>
        <dbReference type="ARBA" id="ARBA00023136"/>
    </source>
</evidence>
<evidence type="ECO:0000256" key="14">
    <source>
        <dbReference type="PROSITE-ProRule" id="PRU10141"/>
    </source>
</evidence>
<dbReference type="Gene3D" id="3.30.200.20">
    <property type="entry name" value="Phosphorylase Kinase, domain 1"/>
    <property type="match status" value="1"/>
</dbReference>
<keyword evidence="5" id="KW-0808">Transferase</keyword>
<evidence type="ECO:0000256" key="10">
    <source>
        <dbReference type="ARBA" id="ARBA00022989"/>
    </source>
</evidence>
<keyword evidence="9 14" id="KW-0067">ATP-binding</keyword>
<dbReference type="EC" id="2.7.11.1" evidence="2"/>
<evidence type="ECO:0000256" key="12">
    <source>
        <dbReference type="ARBA" id="ARBA00047899"/>
    </source>
</evidence>
<feature type="compositionally biased region" description="Low complexity" evidence="15">
    <location>
        <begin position="175"/>
        <end position="186"/>
    </location>
</feature>
<evidence type="ECO:0000256" key="7">
    <source>
        <dbReference type="ARBA" id="ARBA00022741"/>
    </source>
</evidence>
<evidence type="ECO:0000259" key="17">
    <source>
        <dbReference type="PROSITE" id="PS50011"/>
    </source>
</evidence>
<keyword evidence="3" id="KW-1003">Cell membrane</keyword>
<dbReference type="Pfam" id="PF07714">
    <property type="entry name" value="PK_Tyr_Ser-Thr"/>
    <property type="match status" value="1"/>
</dbReference>
<comment type="catalytic activity">
    <reaction evidence="13">
        <text>L-seryl-[protein] + ATP = O-phospho-L-seryl-[protein] + ADP + H(+)</text>
        <dbReference type="Rhea" id="RHEA:17989"/>
        <dbReference type="Rhea" id="RHEA-COMP:9863"/>
        <dbReference type="Rhea" id="RHEA-COMP:11604"/>
        <dbReference type="ChEBI" id="CHEBI:15378"/>
        <dbReference type="ChEBI" id="CHEBI:29999"/>
        <dbReference type="ChEBI" id="CHEBI:30616"/>
        <dbReference type="ChEBI" id="CHEBI:83421"/>
        <dbReference type="ChEBI" id="CHEBI:456216"/>
        <dbReference type="EC" id="2.7.11.1"/>
    </reaction>
</comment>
<feature type="binding site" evidence="14">
    <location>
        <position position="331"/>
    </location>
    <ligand>
        <name>ATP</name>
        <dbReference type="ChEBI" id="CHEBI:30616"/>
    </ligand>
</feature>
<reference evidence="18 19" key="1">
    <citation type="journal article" date="2020" name="Nat. Food">
        <title>A phased Vanilla planifolia genome enables genetic improvement of flavour and production.</title>
        <authorList>
            <person name="Hasing T."/>
            <person name="Tang H."/>
            <person name="Brym M."/>
            <person name="Khazi F."/>
            <person name="Huang T."/>
            <person name="Chambers A.H."/>
        </authorList>
    </citation>
    <scope>NUCLEOTIDE SEQUENCE [LARGE SCALE GENOMIC DNA]</scope>
    <source>
        <tissue evidence="18">Leaf</tissue>
    </source>
</reference>
<feature type="region of interest" description="Disordered" evidence="15">
    <location>
        <begin position="640"/>
        <end position="706"/>
    </location>
</feature>
<dbReference type="SMART" id="SM00220">
    <property type="entry name" value="S_TKc"/>
    <property type="match status" value="1"/>
</dbReference>
<dbReference type="PROSITE" id="PS50011">
    <property type="entry name" value="PROTEIN_KINASE_DOM"/>
    <property type="match status" value="1"/>
</dbReference>
<dbReference type="PANTHER" id="PTHR47982:SF44">
    <property type="entry name" value="PROLINE-RICH RECEPTOR-LIKE PROTEIN KINASE PERK13-RELATED"/>
    <property type="match status" value="1"/>
</dbReference>
<evidence type="ECO:0000256" key="3">
    <source>
        <dbReference type="ARBA" id="ARBA00022475"/>
    </source>
</evidence>
<dbReference type="InterPro" id="IPR008271">
    <property type="entry name" value="Ser/Thr_kinase_AS"/>
</dbReference>
<dbReference type="InterPro" id="IPR001245">
    <property type="entry name" value="Ser-Thr/Tyr_kinase_cat_dom"/>
</dbReference>
<protein>
    <recommendedName>
        <fullName evidence="2">non-specific serine/threonine protein kinase</fullName>
        <ecNumber evidence="2">2.7.11.1</ecNumber>
    </recommendedName>
</protein>
<evidence type="ECO:0000256" key="13">
    <source>
        <dbReference type="ARBA" id="ARBA00048679"/>
    </source>
</evidence>
<dbReference type="Proteomes" id="UP000636800">
    <property type="component" value="Unassembled WGS sequence"/>
</dbReference>
<sequence length="706" mass="76381">MSESESTASPESSSHVNESSSDSSSPSSDTSSFRSPSGESNSSSPPSPQSSNSSSSSLPGNSDSSSSSSSSSSKAPPESSSESNSSSDVASSSSGPSSETKSSPDPENSPTSESSSGSSSTSPKKHNEPPSSDDNIRAENGKSPPRSSHSSTESPVVPSSSFPHDMPAPSKPVLSNSSSATNHSDSGGTSTGAIISLALVGVVITLISVFIVITRRKKRRDALIDRYKEPGSFPVKSDNYYYRSENPTGHSGLSDSYGAPQRLSNASGSMFGSQRDYGHFSGSEPGGKSWFRHEELMDITDGFSQQNLIGEGGFGCVYKGALSDGRQVAVKQLKAGGGQGDREFRAEVEVISRVHHRHLVSLVGYCITEFDRLLVYEFVPNNTLEHHLHGKGVSVMEWSKRLKIAFGAAKGLAYLHEDCHPRIIHRDIKSANILVDNDWEAKACNAYFVKMLLRKKMQVADFGLAKFSNDTNTHVSTRVMGTFGYLAPEYALSGKLTDRSDVFSFGVVLLELITGRKPVDTSRPMGDESLVEWARPLLVHALESGNLDELVDSRLEKNYLKNEMFRMVEAAAACIRHSAPKRPRMVQVMRALDSDGDMGDLSNGVKFGQSQVYESGQYSADIRRFRRMALGTEDFNSDYGFSSEYGGRQSSAQSGEYRGRDRQSGDPSNSWHSGESSSEYSGDSETRAMFPRPRESREIGSYRYGS</sequence>
<keyword evidence="7 14" id="KW-0547">Nucleotide-binding</keyword>
<evidence type="ECO:0000256" key="2">
    <source>
        <dbReference type="ARBA" id="ARBA00012513"/>
    </source>
</evidence>
<organism evidence="18 19">
    <name type="scientific">Vanilla planifolia</name>
    <name type="common">Vanilla</name>
    <dbReference type="NCBI Taxonomy" id="51239"/>
    <lineage>
        <taxon>Eukaryota</taxon>
        <taxon>Viridiplantae</taxon>
        <taxon>Streptophyta</taxon>
        <taxon>Embryophyta</taxon>
        <taxon>Tracheophyta</taxon>
        <taxon>Spermatophyta</taxon>
        <taxon>Magnoliopsida</taxon>
        <taxon>Liliopsida</taxon>
        <taxon>Asparagales</taxon>
        <taxon>Orchidaceae</taxon>
        <taxon>Vanilloideae</taxon>
        <taxon>Vanilleae</taxon>
        <taxon>Vanilla</taxon>
    </lineage>
</organism>
<feature type="region of interest" description="Disordered" evidence="15">
    <location>
        <begin position="238"/>
        <end position="259"/>
    </location>
</feature>
<dbReference type="EMBL" id="JADCNL010000053">
    <property type="protein sequence ID" value="KAG0451532.1"/>
    <property type="molecule type" value="Genomic_DNA"/>
</dbReference>
<dbReference type="InterPro" id="IPR011009">
    <property type="entry name" value="Kinase-like_dom_sf"/>
</dbReference>
<feature type="transmembrane region" description="Helical" evidence="16">
    <location>
        <begin position="193"/>
        <end position="213"/>
    </location>
</feature>
<evidence type="ECO:0000256" key="8">
    <source>
        <dbReference type="ARBA" id="ARBA00022777"/>
    </source>
</evidence>
<evidence type="ECO:0000256" key="6">
    <source>
        <dbReference type="ARBA" id="ARBA00022692"/>
    </source>
</evidence>